<accession>A0A6N0A214</accession>
<evidence type="ECO:0000256" key="8">
    <source>
        <dbReference type="ARBA" id="ARBA00023136"/>
    </source>
</evidence>
<evidence type="ECO:0000256" key="4">
    <source>
        <dbReference type="ARBA" id="ARBA00022692"/>
    </source>
</evidence>
<feature type="transmembrane region" description="Helical" evidence="10">
    <location>
        <begin position="28"/>
        <end position="47"/>
    </location>
</feature>
<feature type="transmembrane region" description="Helical" evidence="10">
    <location>
        <begin position="206"/>
        <end position="224"/>
    </location>
</feature>
<evidence type="ECO:0000256" key="10">
    <source>
        <dbReference type="RuleBase" id="RU361115"/>
    </source>
</evidence>
<dbReference type="GO" id="GO:0019367">
    <property type="term" value="P:fatty acid elongation, saturated fatty acid"/>
    <property type="evidence" value="ECO:0007669"/>
    <property type="project" value="TreeGrafter"/>
</dbReference>
<dbReference type="GO" id="GO:0034625">
    <property type="term" value="P:fatty acid elongation, monounsaturated fatty acid"/>
    <property type="evidence" value="ECO:0007669"/>
    <property type="project" value="TreeGrafter"/>
</dbReference>
<evidence type="ECO:0000256" key="2">
    <source>
        <dbReference type="ARBA" id="ARBA00022516"/>
    </source>
</evidence>
<keyword evidence="5 10" id="KW-0276">Fatty acid metabolism</keyword>
<keyword evidence="6 10" id="KW-1133">Transmembrane helix</keyword>
<keyword evidence="4 10" id="KW-0812">Transmembrane</keyword>
<keyword evidence="2 10" id="KW-0444">Lipid biosynthesis</keyword>
<feature type="transmembrane region" description="Helical" evidence="10">
    <location>
        <begin position="172"/>
        <end position="194"/>
    </location>
</feature>
<feature type="transmembrane region" description="Helical" evidence="10">
    <location>
        <begin position="68"/>
        <end position="87"/>
    </location>
</feature>
<keyword evidence="7 10" id="KW-0443">Lipid metabolism</keyword>
<reference evidence="11" key="1">
    <citation type="journal article" date="2020" name="J. Insect Physiol.">
        <title>The fatty acid elongase gene LmELO7 is required for hydrocarbon biosynthesis and cuticle permeability in the migratory locust, Locusta migratoria.</title>
        <authorList>
            <person name="Zhao X."/>
            <person name="Yang Y."/>
            <person name="Niu N."/>
            <person name="Zhao Y."/>
            <person name="Liu W."/>
            <person name="Ma E."/>
            <person name="Moussian B."/>
            <person name="Zhang J."/>
        </authorList>
    </citation>
    <scope>NUCLEOTIDE SEQUENCE</scope>
</reference>
<evidence type="ECO:0000313" key="11">
    <source>
        <dbReference type="EMBL" id="QKO01440.1"/>
    </source>
</evidence>
<proteinExistence type="evidence at transcript level"/>
<comment type="subcellular location">
    <subcellularLocation>
        <location evidence="1">Membrane</location>
        <topology evidence="1">Multi-pass membrane protein</topology>
    </subcellularLocation>
</comment>
<dbReference type="GO" id="GO:0034626">
    <property type="term" value="P:fatty acid elongation, polyunsaturated fatty acid"/>
    <property type="evidence" value="ECO:0007669"/>
    <property type="project" value="TreeGrafter"/>
</dbReference>
<dbReference type="GO" id="GO:0030148">
    <property type="term" value="P:sphingolipid biosynthetic process"/>
    <property type="evidence" value="ECO:0007669"/>
    <property type="project" value="TreeGrafter"/>
</dbReference>
<gene>
    <name evidence="11" type="primary">ELO6</name>
</gene>
<keyword evidence="9 10" id="KW-0275">Fatty acid biosynthesis</keyword>
<evidence type="ECO:0000256" key="6">
    <source>
        <dbReference type="ARBA" id="ARBA00022989"/>
    </source>
</evidence>
<evidence type="ECO:0000256" key="9">
    <source>
        <dbReference type="ARBA" id="ARBA00023160"/>
    </source>
</evidence>
<dbReference type="GO" id="GO:0009922">
    <property type="term" value="F:fatty acid elongase activity"/>
    <property type="evidence" value="ECO:0007669"/>
    <property type="project" value="UniProtKB-EC"/>
</dbReference>
<dbReference type="PANTHER" id="PTHR11157:SF167">
    <property type="entry name" value="ELONGATION OF VERY LONG CHAIN FATTY ACIDS PROTEIN"/>
    <property type="match status" value="1"/>
</dbReference>
<keyword evidence="8 10" id="KW-0472">Membrane</keyword>
<evidence type="ECO:0000256" key="3">
    <source>
        <dbReference type="ARBA" id="ARBA00022679"/>
    </source>
</evidence>
<dbReference type="Pfam" id="PF01151">
    <property type="entry name" value="ELO"/>
    <property type="match status" value="1"/>
</dbReference>
<dbReference type="InterPro" id="IPR002076">
    <property type="entry name" value="ELO_fam"/>
</dbReference>
<organism evidence="11">
    <name type="scientific">Locusta migratoria</name>
    <name type="common">Migratory locust</name>
    <dbReference type="NCBI Taxonomy" id="7004"/>
    <lineage>
        <taxon>Eukaryota</taxon>
        <taxon>Metazoa</taxon>
        <taxon>Ecdysozoa</taxon>
        <taxon>Arthropoda</taxon>
        <taxon>Hexapoda</taxon>
        <taxon>Insecta</taxon>
        <taxon>Pterygota</taxon>
        <taxon>Neoptera</taxon>
        <taxon>Polyneoptera</taxon>
        <taxon>Orthoptera</taxon>
        <taxon>Caelifera</taxon>
        <taxon>Acrididea</taxon>
        <taxon>Acridomorpha</taxon>
        <taxon>Acridoidea</taxon>
        <taxon>Acrididae</taxon>
        <taxon>Oedipodinae</taxon>
        <taxon>Locusta</taxon>
    </lineage>
</organism>
<protein>
    <recommendedName>
        <fullName evidence="10">Elongation of very long chain fatty acids protein</fullName>
        <ecNumber evidence="10">2.3.1.199</ecNumber>
    </recommendedName>
    <alternativeName>
        <fullName evidence="10">Very-long-chain 3-oxoacyl-CoA synthase</fullName>
    </alternativeName>
</protein>
<keyword evidence="3 10" id="KW-0808">Transferase</keyword>
<dbReference type="EC" id="2.3.1.199" evidence="10"/>
<dbReference type="GO" id="GO:0042761">
    <property type="term" value="P:very long-chain fatty acid biosynthetic process"/>
    <property type="evidence" value="ECO:0007669"/>
    <property type="project" value="TreeGrafter"/>
</dbReference>
<dbReference type="AlphaFoldDB" id="A0A6N0A214"/>
<dbReference type="EMBL" id="MN329751">
    <property type="protein sequence ID" value="QKO01440.1"/>
    <property type="molecule type" value="mRNA"/>
</dbReference>
<name>A0A6N0A214_LOCMI</name>
<dbReference type="PANTHER" id="PTHR11157">
    <property type="entry name" value="FATTY ACID ACYL TRANSFERASE-RELATED"/>
    <property type="match status" value="1"/>
</dbReference>
<sequence>MTLQVVADLVNSYRDLMDNRSDQRVKDWPLMSGPLPTLLICVSYAYIAKVVGPRLMRDRKAMQLKGPLVAYNLAQVFFSMWLFYELLMGGWWNRYSFRCQPVDYSNDPVAIRMAHACWWYYFSKYTEFIDTLFFILRKKNEQITNLHVIHHGVMPMSVWFGVKFTPGGHSSFFGLLNTFVHVVMYTYYMLAAMGPQMRPYLWWKKYLTAFQMVQFVLMMVHAFQLLFIECDYPKGFVWWIGMHALMFYFLFSDFYKQAYKNDRKHKKDDDAVAVTDKKTEAVTQNGHLKEVEKKEAVNGTVHSSMNGCVQRSETNVDGVRSLMKAVAPLKESDIEEPSKNVSIGFWERFSLNFPMFCIPDQTVLLQNH</sequence>
<evidence type="ECO:0000256" key="5">
    <source>
        <dbReference type="ARBA" id="ARBA00022832"/>
    </source>
</evidence>
<evidence type="ECO:0000256" key="1">
    <source>
        <dbReference type="ARBA" id="ARBA00004141"/>
    </source>
</evidence>
<comment type="catalytic activity">
    <reaction evidence="10">
        <text>a very-long-chain acyl-CoA + malonyl-CoA + H(+) = a very-long-chain 3-oxoacyl-CoA + CO2 + CoA</text>
        <dbReference type="Rhea" id="RHEA:32727"/>
        <dbReference type="ChEBI" id="CHEBI:15378"/>
        <dbReference type="ChEBI" id="CHEBI:16526"/>
        <dbReference type="ChEBI" id="CHEBI:57287"/>
        <dbReference type="ChEBI" id="CHEBI:57384"/>
        <dbReference type="ChEBI" id="CHEBI:90725"/>
        <dbReference type="ChEBI" id="CHEBI:90736"/>
        <dbReference type="EC" id="2.3.1.199"/>
    </reaction>
</comment>
<comment type="similarity">
    <text evidence="10">Belongs to the ELO family.</text>
</comment>
<dbReference type="GO" id="GO:0005789">
    <property type="term" value="C:endoplasmic reticulum membrane"/>
    <property type="evidence" value="ECO:0007669"/>
    <property type="project" value="TreeGrafter"/>
</dbReference>
<feature type="transmembrane region" description="Helical" evidence="10">
    <location>
        <begin position="236"/>
        <end position="255"/>
    </location>
</feature>
<evidence type="ECO:0000256" key="7">
    <source>
        <dbReference type="ARBA" id="ARBA00023098"/>
    </source>
</evidence>